<evidence type="ECO:0000313" key="3">
    <source>
        <dbReference type="EMBL" id="EGT50401.1"/>
    </source>
</evidence>
<sequence>MNANDSLTLWGSYKTTEQRAGPLPSTSTPLKTPRGSQRGAEELNVTTILVDAEQDENRNLCNSTQNLQISCRNCRELRQEIQELRNTVEKQARYINILKKSLNSTSEMDSSESQHGNGSSVSSSANKNTRVQRVTPTKRETSGSTSSSTSTPVARLTPQQATTPRSTRTSSRNRGASRNRTPTGTPAMTRNVRQVTNRTSSSSESPTVPVTPSSLNRRSRLPPTNRIPQSEPLGIRPRQLHFEAHTLPSPRQTATTNSRRSQSRRRLFANETASDVHRDLQQYQRTRSENAIEHLNISPVKDDHWLQACPPRVHLERNRPEFIERVEARQSIIRAASEKRAEIEHRKRLAARAVASGQKSRESVLRDLCADSTAVKAFYEKDMREITLKNIRKSQSYQNRMWQRMATVDKHANRIIAHTHSLRTRSTSRSRYQY</sequence>
<feature type="compositionally biased region" description="Low complexity" evidence="2">
    <location>
        <begin position="22"/>
        <end position="33"/>
    </location>
</feature>
<dbReference type="InParanoid" id="G0N1Q0"/>
<dbReference type="HOGENOM" id="CLU_046041_0_0_1"/>
<reference evidence="4" key="1">
    <citation type="submission" date="2011-07" db="EMBL/GenBank/DDBJ databases">
        <authorList>
            <consortium name="Caenorhabditis brenneri Sequencing and Analysis Consortium"/>
            <person name="Wilson R.K."/>
        </authorList>
    </citation>
    <scope>NUCLEOTIDE SEQUENCE [LARGE SCALE GENOMIC DNA]</scope>
    <source>
        <strain evidence="4">PB2801</strain>
    </source>
</reference>
<dbReference type="OMA" id="NIRKSQS"/>
<accession>G0N1Q0</accession>
<dbReference type="Proteomes" id="UP000008068">
    <property type="component" value="Unassembled WGS sequence"/>
</dbReference>
<organism evidence="4">
    <name type="scientific">Caenorhabditis brenneri</name>
    <name type="common">Nematode worm</name>
    <dbReference type="NCBI Taxonomy" id="135651"/>
    <lineage>
        <taxon>Eukaryota</taxon>
        <taxon>Metazoa</taxon>
        <taxon>Ecdysozoa</taxon>
        <taxon>Nematoda</taxon>
        <taxon>Chromadorea</taxon>
        <taxon>Rhabditida</taxon>
        <taxon>Rhabditina</taxon>
        <taxon>Rhabditomorpha</taxon>
        <taxon>Rhabditoidea</taxon>
        <taxon>Rhabditidae</taxon>
        <taxon>Peloderinae</taxon>
        <taxon>Caenorhabditis</taxon>
    </lineage>
</organism>
<keyword evidence="4" id="KW-1185">Reference proteome</keyword>
<gene>
    <name evidence="3" type="ORF">CAEBREN_12173</name>
</gene>
<dbReference type="EMBL" id="GL379828">
    <property type="protein sequence ID" value="EGT50401.1"/>
    <property type="molecule type" value="Genomic_DNA"/>
</dbReference>
<protein>
    <submittedName>
        <fullName evidence="3">Uncharacterized protein</fullName>
    </submittedName>
</protein>
<evidence type="ECO:0000256" key="2">
    <source>
        <dbReference type="SAM" id="MobiDB-lite"/>
    </source>
</evidence>
<evidence type="ECO:0000256" key="1">
    <source>
        <dbReference type="SAM" id="Coils"/>
    </source>
</evidence>
<feature type="compositionally biased region" description="Low complexity" evidence="2">
    <location>
        <begin position="111"/>
        <end position="124"/>
    </location>
</feature>
<name>G0N1Q0_CAEBE</name>
<feature type="region of interest" description="Disordered" evidence="2">
    <location>
        <begin position="13"/>
        <end position="41"/>
    </location>
</feature>
<dbReference type="FunCoup" id="G0N1Q0">
    <property type="interactions" value="100"/>
</dbReference>
<feature type="compositionally biased region" description="Polar residues" evidence="2">
    <location>
        <begin position="182"/>
        <end position="198"/>
    </location>
</feature>
<feature type="compositionally biased region" description="Polar residues" evidence="2">
    <location>
        <begin position="125"/>
        <end position="135"/>
    </location>
</feature>
<dbReference type="OrthoDB" id="5840490at2759"/>
<dbReference type="AlphaFoldDB" id="G0N1Q0"/>
<feature type="compositionally biased region" description="Low complexity" evidence="2">
    <location>
        <begin position="251"/>
        <end position="260"/>
    </location>
</feature>
<evidence type="ECO:0000313" key="4">
    <source>
        <dbReference type="Proteomes" id="UP000008068"/>
    </source>
</evidence>
<proteinExistence type="predicted"/>
<feature type="coiled-coil region" evidence="1">
    <location>
        <begin position="67"/>
        <end position="94"/>
    </location>
</feature>
<dbReference type="eggNOG" id="ENOG502TGP5">
    <property type="taxonomic scope" value="Eukaryota"/>
</dbReference>
<feature type="compositionally biased region" description="Low complexity" evidence="2">
    <location>
        <begin position="199"/>
        <end position="214"/>
    </location>
</feature>
<feature type="region of interest" description="Disordered" evidence="2">
    <location>
        <begin position="105"/>
        <end position="271"/>
    </location>
</feature>
<feature type="compositionally biased region" description="Low complexity" evidence="2">
    <location>
        <begin position="142"/>
        <end position="181"/>
    </location>
</feature>
<keyword evidence="1" id="KW-0175">Coiled coil</keyword>